<organism evidence="1">
    <name type="scientific">Satyrvirus sp</name>
    <dbReference type="NCBI Taxonomy" id="2487771"/>
    <lineage>
        <taxon>Viruses</taxon>
        <taxon>Varidnaviria</taxon>
        <taxon>Bamfordvirae</taxon>
        <taxon>Nucleocytoviricota</taxon>
        <taxon>Megaviricetes</taxon>
        <taxon>Imitervirales</taxon>
        <taxon>Mimiviridae</taxon>
        <taxon>Megamimivirinae</taxon>
    </lineage>
</organism>
<evidence type="ECO:0000313" key="1">
    <source>
        <dbReference type="EMBL" id="AYV85834.1"/>
    </source>
</evidence>
<reference evidence="1" key="1">
    <citation type="submission" date="2018-10" db="EMBL/GenBank/DDBJ databases">
        <title>Hidden diversity of soil giant viruses.</title>
        <authorList>
            <person name="Schulz F."/>
            <person name="Alteio L."/>
            <person name="Goudeau D."/>
            <person name="Ryan E.M."/>
            <person name="Malmstrom R.R."/>
            <person name="Blanchard J."/>
            <person name="Woyke T."/>
        </authorList>
    </citation>
    <scope>NUCLEOTIDE SEQUENCE</scope>
    <source>
        <strain evidence="1">SAV1</strain>
    </source>
</reference>
<dbReference type="EMBL" id="MK072485">
    <property type="protein sequence ID" value="AYV85834.1"/>
    <property type="molecule type" value="Genomic_DNA"/>
</dbReference>
<accession>A0A3G5AGW9</accession>
<protein>
    <submittedName>
        <fullName evidence="1">Uncharacterized protein</fullName>
    </submittedName>
</protein>
<name>A0A3G5AGW9_9VIRU</name>
<sequence length="95" mass="11327">MFFSCINEKNIRSLAQLDQDDNDDLDKYNREREKIINLITVICCLYEQRSTQKLKLIATPVYVILNTILNFYNQIQEKMKNLGNPYEDEDCKNEE</sequence>
<feature type="non-terminal residue" evidence="1">
    <location>
        <position position="95"/>
    </location>
</feature>
<gene>
    <name evidence="1" type="ORF">Satyrvirus49_3</name>
</gene>
<proteinExistence type="predicted"/>